<dbReference type="InterPro" id="IPR002762">
    <property type="entry name" value="CbiX-like"/>
</dbReference>
<dbReference type="CDD" id="cd03416">
    <property type="entry name" value="CbiX_SirB_N"/>
    <property type="match status" value="1"/>
</dbReference>
<accession>A0ABS5BX07</accession>
<keyword evidence="4" id="KW-1185">Reference proteome</keyword>
<dbReference type="Pfam" id="PF01903">
    <property type="entry name" value="CbiX"/>
    <property type="match status" value="1"/>
</dbReference>
<dbReference type="Gene3D" id="3.40.50.1400">
    <property type="match status" value="1"/>
</dbReference>
<evidence type="ECO:0000313" key="3">
    <source>
        <dbReference type="EMBL" id="MBP3958244.1"/>
    </source>
</evidence>
<dbReference type="InterPro" id="IPR050963">
    <property type="entry name" value="Sirohydro_Cobaltochel/CbiX"/>
</dbReference>
<protein>
    <submittedName>
        <fullName evidence="3">CbiX/SirB N-terminal domain-containing protein</fullName>
    </submittedName>
</protein>
<sequence length="126" mass="13653">MPTALLLIAHGSRRPEANADLEFVASALRERGRYPVVRVSYLELAEPNIETGGTHCVEAGATDVILLPYFLSPGIHVAEDLTEARDTLSARFPDVRFVLAEPLGRHPLLVDVVEQRAGESLGGRPA</sequence>
<dbReference type="PANTHER" id="PTHR33542">
    <property type="entry name" value="SIROHYDROCHLORIN FERROCHELATASE, CHLOROPLASTIC"/>
    <property type="match status" value="1"/>
</dbReference>
<evidence type="ECO:0000256" key="1">
    <source>
        <dbReference type="ARBA" id="ARBA00022723"/>
    </source>
</evidence>
<keyword evidence="2" id="KW-0456">Lyase</keyword>
<keyword evidence="1" id="KW-0479">Metal-binding</keyword>
<dbReference type="EMBL" id="JAGKQQ010000001">
    <property type="protein sequence ID" value="MBP3958244.1"/>
    <property type="molecule type" value="Genomic_DNA"/>
</dbReference>
<dbReference type="PANTHER" id="PTHR33542:SF3">
    <property type="entry name" value="SIROHYDROCHLORIN FERROCHELATASE, CHLOROPLASTIC"/>
    <property type="match status" value="1"/>
</dbReference>
<name>A0ABS5BX07_9BACT</name>
<evidence type="ECO:0000313" key="4">
    <source>
        <dbReference type="Proteomes" id="UP000676565"/>
    </source>
</evidence>
<reference evidence="3 4" key="1">
    <citation type="submission" date="2021-04" db="EMBL/GenBank/DDBJ databases">
        <authorList>
            <person name="Ivanova A."/>
        </authorList>
    </citation>
    <scope>NUCLEOTIDE SEQUENCE [LARGE SCALE GENOMIC DNA]</scope>
    <source>
        <strain evidence="3 4">G18</strain>
    </source>
</reference>
<dbReference type="SUPFAM" id="SSF53800">
    <property type="entry name" value="Chelatase"/>
    <property type="match status" value="1"/>
</dbReference>
<proteinExistence type="predicted"/>
<gene>
    <name evidence="3" type="ORF">J8F10_23595</name>
</gene>
<comment type="caution">
    <text evidence="3">The sequence shown here is derived from an EMBL/GenBank/DDBJ whole genome shotgun (WGS) entry which is preliminary data.</text>
</comment>
<organism evidence="3 4">
    <name type="scientific">Gemmata palustris</name>
    <dbReference type="NCBI Taxonomy" id="2822762"/>
    <lineage>
        <taxon>Bacteria</taxon>
        <taxon>Pseudomonadati</taxon>
        <taxon>Planctomycetota</taxon>
        <taxon>Planctomycetia</taxon>
        <taxon>Gemmatales</taxon>
        <taxon>Gemmataceae</taxon>
        <taxon>Gemmata</taxon>
    </lineage>
</organism>
<dbReference type="Proteomes" id="UP000676565">
    <property type="component" value="Unassembled WGS sequence"/>
</dbReference>
<evidence type="ECO:0000256" key="2">
    <source>
        <dbReference type="ARBA" id="ARBA00023239"/>
    </source>
</evidence>
<dbReference type="RefSeq" id="WP_210658045.1">
    <property type="nucleotide sequence ID" value="NZ_JAGKQQ010000001.1"/>
</dbReference>